<feature type="domain" description="Spore germination GerAC-like C-terminal" evidence="8">
    <location>
        <begin position="222"/>
        <end position="387"/>
    </location>
</feature>
<protein>
    <submittedName>
        <fullName evidence="10">Germination protein</fullName>
    </submittedName>
</protein>
<comment type="similarity">
    <text evidence="2">Belongs to the GerABKC lipoprotein family.</text>
</comment>
<dbReference type="KEGG" id="pabs:JIR001_03640"/>
<name>A0A8D5ZMN0_9BACL</name>
<evidence type="ECO:0000259" key="9">
    <source>
        <dbReference type="Pfam" id="PF25198"/>
    </source>
</evidence>
<dbReference type="InterPro" id="IPR046953">
    <property type="entry name" value="Spore_GerAC-like_C"/>
</dbReference>
<evidence type="ECO:0000256" key="5">
    <source>
        <dbReference type="ARBA" id="ARBA00023136"/>
    </source>
</evidence>
<dbReference type="AlphaFoldDB" id="A0A8D5ZMN0"/>
<keyword evidence="4" id="KW-0732">Signal</keyword>
<evidence type="ECO:0000256" key="3">
    <source>
        <dbReference type="ARBA" id="ARBA00022544"/>
    </source>
</evidence>
<dbReference type="Pfam" id="PF25198">
    <property type="entry name" value="Spore_GerAC_N"/>
    <property type="match status" value="1"/>
</dbReference>
<accession>A0A8D5ZMN0</accession>
<evidence type="ECO:0000313" key="10">
    <source>
        <dbReference type="EMBL" id="BCU80581.1"/>
    </source>
</evidence>
<dbReference type="NCBIfam" id="TIGR02887">
    <property type="entry name" value="spore_ger_x_C"/>
    <property type="match status" value="1"/>
</dbReference>
<dbReference type="PANTHER" id="PTHR35789">
    <property type="entry name" value="SPORE GERMINATION PROTEIN B3"/>
    <property type="match status" value="1"/>
</dbReference>
<organism evidence="10 11">
    <name type="scientific">Polycladomyces abyssicola</name>
    <dbReference type="NCBI Taxonomy" id="1125966"/>
    <lineage>
        <taxon>Bacteria</taxon>
        <taxon>Bacillati</taxon>
        <taxon>Bacillota</taxon>
        <taxon>Bacilli</taxon>
        <taxon>Bacillales</taxon>
        <taxon>Thermoactinomycetaceae</taxon>
        <taxon>Polycladomyces</taxon>
    </lineage>
</organism>
<dbReference type="Gene3D" id="6.20.190.10">
    <property type="entry name" value="Nutrient germinant receptor protein C, domain 1"/>
    <property type="match status" value="1"/>
</dbReference>
<keyword evidence="11" id="KW-1185">Reference proteome</keyword>
<dbReference type="GO" id="GO:0016020">
    <property type="term" value="C:membrane"/>
    <property type="evidence" value="ECO:0007669"/>
    <property type="project" value="UniProtKB-SubCell"/>
</dbReference>
<dbReference type="InterPro" id="IPR057336">
    <property type="entry name" value="GerAC_N"/>
</dbReference>
<keyword evidence="3" id="KW-0309">Germination</keyword>
<evidence type="ECO:0000256" key="1">
    <source>
        <dbReference type="ARBA" id="ARBA00004635"/>
    </source>
</evidence>
<dbReference type="Gene3D" id="3.30.300.210">
    <property type="entry name" value="Nutrient germinant receptor protein C, domain 3"/>
    <property type="match status" value="1"/>
</dbReference>
<dbReference type="RefSeq" id="WP_212773937.1">
    <property type="nucleotide sequence ID" value="NZ_AP024601.1"/>
</dbReference>
<reference evidence="10" key="2">
    <citation type="journal article" date="2021" name="Microbiol. Resour. Announc.">
        <title>Complete Genome Sequence of Polycladomyces abyssicola JIR-001T, Isolated from Hemipelagic Sediment in Deep Seawater.</title>
        <authorList>
            <person name="Tsubouchi T."/>
            <person name="Kaneko Y."/>
        </authorList>
    </citation>
    <scope>NUCLEOTIDE SEQUENCE</scope>
    <source>
        <strain evidence="10">JIR-001</strain>
    </source>
</reference>
<reference evidence="10" key="1">
    <citation type="journal article" date="2013" name="Int. J. Syst. Evol. Microbiol.">
        <title>Polycladomyces abyssicola gen. nov., sp. nov., a thermophilic filamentous bacterium isolated from hemipelagic sediment.</title>
        <authorList>
            <person name="Tsubouchi T."/>
            <person name="Shimane Y."/>
            <person name="Mori K."/>
            <person name="Usui K."/>
            <person name="Hiraki T."/>
            <person name="Tame A."/>
            <person name="Uematsu K."/>
            <person name="Maruyama T."/>
            <person name="Hatada Y."/>
        </authorList>
    </citation>
    <scope>NUCLEOTIDE SEQUENCE</scope>
    <source>
        <strain evidence="10">JIR-001</strain>
    </source>
</reference>
<evidence type="ECO:0000313" key="11">
    <source>
        <dbReference type="Proteomes" id="UP000677436"/>
    </source>
</evidence>
<dbReference type="InterPro" id="IPR008844">
    <property type="entry name" value="Spore_GerAC-like"/>
</dbReference>
<keyword evidence="5" id="KW-0472">Membrane</keyword>
<dbReference type="InterPro" id="IPR038501">
    <property type="entry name" value="Spore_GerAC_C_sf"/>
</dbReference>
<keyword evidence="7" id="KW-0449">Lipoprotein</keyword>
<sequence>MNPFLSIRKMMLLGMCTILLSGCWDRVEVNDLALVVGIAVDKKENGNMGLAVQLMIPQAAGGGDTMGGGGGGGGGAGAKQTYVVAAEGVDVADATRKLQEKIPRRIFWHHNTSLIFGDRLLREGIAGQLDFFDRYYSTRKRTSVFAAKSPASALLQIIPPVGRSSAEVIDDLSKTGVGAEMTVKDVLQMLTSDSHAVILPWIEQSPSVQGDAEKEEPSLRLNGVAVLKKDKIVGRIDDKITRGVLWVRNEIKTVIVTVKPKGNKGDVSVELLKPNTQLVPSVTAGKWKMTVRIKAEGTVIQNTTGLEMENPDINKKLEKDVARDIQHIIMVAMNQVQKGMKADVFGFADAFHRKYPDKWPEVKDRWDEIFPKVEVKVDPRVTIMRPGMNNESPIPEVKKP</sequence>
<proteinExistence type="inferred from homology"/>
<dbReference type="EMBL" id="AP024601">
    <property type="protein sequence ID" value="BCU80581.1"/>
    <property type="molecule type" value="Genomic_DNA"/>
</dbReference>
<dbReference type="Proteomes" id="UP000677436">
    <property type="component" value="Chromosome"/>
</dbReference>
<gene>
    <name evidence="10" type="primary">grkc</name>
    <name evidence="10" type="ORF">JIR001_03640</name>
</gene>
<evidence type="ECO:0000256" key="7">
    <source>
        <dbReference type="ARBA" id="ARBA00023288"/>
    </source>
</evidence>
<keyword evidence="6" id="KW-0564">Palmitate</keyword>
<dbReference type="PANTHER" id="PTHR35789:SF1">
    <property type="entry name" value="SPORE GERMINATION PROTEIN B3"/>
    <property type="match status" value="1"/>
</dbReference>
<evidence type="ECO:0000256" key="2">
    <source>
        <dbReference type="ARBA" id="ARBA00007886"/>
    </source>
</evidence>
<comment type="subcellular location">
    <subcellularLocation>
        <location evidence="1">Membrane</location>
        <topology evidence="1">Lipid-anchor</topology>
    </subcellularLocation>
</comment>
<dbReference type="GO" id="GO:0009847">
    <property type="term" value="P:spore germination"/>
    <property type="evidence" value="ECO:0007669"/>
    <property type="project" value="InterPro"/>
</dbReference>
<feature type="domain" description="Spore germination protein N-terminal" evidence="9">
    <location>
        <begin position="25"/>
        <end position="203"/>
    </location>
</feature>
<dbReference type="Pfam" id="PF05504">
    <property type="entry name" value="Spore_GerAC"/>
    <property type="match status" value="1"/>
</dbReference>
<evidence type="ECO:0000256" key="4">
    <source>
        <dbReference type="ARBA" id="ARBA00022729"/>
    </source>
</evidence>
<evidence type="ECO:0000256" key="6">
    <source>
        <dbReference type="ARBA" id="ARBA00023139"/>
    </source>
</evidence>
<evidence type="ECO:0000259" key="8">
    <source>
        <dbReference type="Pfam" id="PF05504"/>
    </source>
</evidence>